<proteinExistence type="predicted"/>
<feature type="transmembrane region" description="Helical" evidence="1">
    <location>
        <begin position="40"/>
        <end position="55"/>
    </location>
</feature>
<name>A0ABX2Q546_9BACT</name>
<gene>
    <name evidence="2" type="ORF">HW556_11020</name>
</gene>
<evidence type="ECO:0000313" key="3">
    <source>
        <dbReference type="Proteomes" id="UP000626554"/>
    </source>
</evidence>
<organism evidence="2 3">
    <name type="scientific">Hymenobacter terrestris</name>
    <dbReference type="NCBI Taxonomy" id="2748310"/>
    <lineage>
        <taxon>Bacteria</taxon>
        <taxon>Pseudomonadati</taxon>
        <taxon>Bacteroidota</taxon>
        <taxon>Cytophagia</taxon>
        <taxon>Cytophagales</taxon>
        <taxon>Hymenobacteraceae</taxon>
        <taxon>Hymenobacter</taxon>
    </lineage>
</organism>
<accession>A0ABX2Q546</accession>
<reference evidence="2 3" key="1">
    <citation type="submission" date="2020-05" db="EMBL/GenBank/DDBJ databases">
        <title>Hymenobacter terrestris sp. nov. and Hymenobacter lapidiphilus sp. nov., isolated from regoliths in Antarctica.</title>
        <authorList>
            <person name="Sedlacek I."/>
            <person name="Pantucek R."/>
            <person name="Zeman M."/>
            <person name="Holochova P."/>
            <person name="Kralova S."/>
            <person name="Stankova E."/>
            <person name="Sedo O."/>
            <person name="Micenkova L."/>
            <person name="Svec P."/>
            <person name="Gupta V."/>
            <person name="Sood U."/>
            <person name="Korpole U.S."/>
            <person name="Lal R."/>
        </authorList>
    </citation>
    <scope>NUCLEOTIDE SEQUENCE [LARGE SCALE GENOMIC DNA]</scope>
    <source>
        <strain evidence="2 3">P5252</strain>
    </source>
</reference>
<evidence type="ECO:0000313" key="2">
    <source>
        <dbReference type="EMBL" id="NVO85410.1"/>
    </source>
</evidence>
<sequence length="131" mass="14419">MFNAFLNLCFANYYGFDKVAREVSASTAEYRGHLMCTQQVLLLTISLVYAVARALPHGSDLHFGVVIVACLAAGVANYFGVLTSARYPAFRARVDGQPFALKFGLVLFSFATTVAAIPGLIWLMDRYYHPV</sequence>
<keyword evidence="1" id="KW-0812">Transmembrane</keyword>
<dbReference type="Proteomes" id="UP000626554">
    <property type="component" value="Unassembled WGS sequence"/>
</dbReference>
<feature type="transmembrane region" description="Helical" evidence="1">
    <location>
        <begin position="103"/>
        <end position="124"/>
    </location>
</feature>
<evidence type="ECO:0000256" key="1">
    <source>
        <dbReference type="SAM" id="Phobius"/>
    </source>
</evidence>
<feature type="transmembrane region" description="Helical" evidence="1">
    <location>
        <begin position="61"/>
        <end position="82"/>
    </location>
</feature>
<keyword evidence="1" id="KW-1133">Transmembrane helix</keyword>
<dbReference type="EMBL" id="JABKAV010000029">
    <property type="protein sequence ID" value="NVO85410.1"/>
    <property type="molecule type" value="Genomic_DNA"/>
</dbReference>
<keyword evidence="1" id="KW-0472">Membrane</keyword>
<keyword evidence="3" id="KW-1185">Reference proteome</keyword>
<dbReference type="RefSeq" id="WP_176900076.1">
    <property type="nucleotide sequence ID" value="NZ_JABKAV010000029.1"/>
</dbReference>
<comment type="caution">
    <text evidence="2">The sequence shown here is derived from an EMBL/GenBank/DDBJ whole genome shotgun (WGS) entry which is preliminary data.</text>
</comment>
<protein>
    <submittedName>
        <fullName evidence="2">Uncharacterized protein</fullName>
    </submittedName>
</protein>